<comment type="function">
    <text evidence="2 10">Catalyzes the transfer of a dimethylallyl group onto the adenine at position 37 in tRNAs that read codons beginning with uridine, leading to the formation of N6-(dimethylallyl)adenosine (i(6)A).</text>
</comment>
<comment type="similarity">
    <text evidence="3 10">Belongs to the IPP transferase family.</text>
</comment>
<proteinExistence type="inferred from homology"/>
<keyword evidence="6 10" id="KW-0547">Nucleotide-binding</keyword>
<gene>
    <name evidence="10 12" type="primary">miaA</name>
    <name evidence="12" type="ORF">KTH89_02285</name>
</gene>
<dbReference type="PROSITE" id="PS50052">
    <property type="entry name" value="GUANYLATE_KINASE_2"/>
    <property type="match status" value="1"/>
</dbReference>
<keyword evidence="4 10" id="KW-0808">Transferase</keyword>
<evidence type="ECO:0000256" key="8">
    <source>
        <dbReference type="ARBA" id="ARBA00022842"/>
    </source>
</evidence>
<feature type="site" description="Interaction with substrate tRNA" evidence="10">
    <location>
        <position position="101"/>
    </location>
</feature>
<evidence type="ECO:0000256" key="3">
    <source>
        <dbReference type="ARBA" id="ARBA00005842"/>
    </source>
</evidence>
<keyword evidence="5 10" id="KW-0819">tRNA processing</keyword>
<feature type="region of interest" description="Interaction with substrate tRNA" evidence="10">
    <location>
        <begin position="35"/>
        <end position="38"/>
    </location>
</feature>
<comment type="catalytic activity">
    <reaction evidence="9 10">
        <text>adenosine(37) in tRNA + dimethylallyl diphosphate = N(6)-dimethylallyladenosine(37) in tRNA + diphosphate</text>
        <dbReference type="Rhea" id="RHEA:26482"/>
        <dbReference type="Rhea" id="RHEA-COMP:10162"/>
        <dbReference type="Rhea" id="RHEA-COMP:10375"/>
        <dbReference type="ChEBI" id="CHEBI:33019"/>
        <dbReference type="ChEBI" id="CHEBI:57623"/>
        <dbReference type="ChEBI" id="CHEBI:74411"/>
        <dbReference type="ChEBI" id="CHEBI:74415"/>
        <dbReference type="EC" id="2.5.1.75"/>
    </reaction>
</comment>
<evidence type="ECO:0000256" key="9">
    <source>
        <dbReference type="ARBA" id="ARBA00049563"/>
    </source>
</evidence>
<evidence type="ECO:0000313" key="12">
    <source>
        <dbReference type="EMBL" id="MBU9735345.1"/>
    </source>
</evidence>
<dbReference type="GO" id="GO:0006400">
    <property type="term" value="P:tRNA modification"/>
    <property type="evidence" value="ECO:0007669"/>
    <property type="project" value="TreeGrafter"/>
</dbReference>
<comment type="subunit">
    <text evidence="10">Monomer.</text>
</comment>
<evidence type="ECO:0000256" key="5">
    <source>
        <dbReference type="ARBA" id="ARBA00022694"/>
    </source>
</evidence>
<dbReference type="Gene3D" id="3.40.50.300">
    <property type="entry name" value="P-loop containing nucleotide triphosphate hydrolases"/>
    <property type="match status" value="1"/>
</dbReference>
<dbReference type="Pfam" id="PF01715">
    <property type="entry name" value="IPPT"/>
    <property type="match status" value="1"/>
</dbReference>
<evidence type="ECO:0000256" key="6">
    <source>
        <dbReference type="ARBA" id="ARBA00022741"/>
    </source>
</evidence>
<feature type="site" description="Interaction with substrate tRNA" evidence="10">
    <location>
        <position position="124"/>
    </location>
</feature>
<evidence type="ECO:0000259" key="11">
    <source>
        <dbReference type="PROSITE" id="PS50052"/>
    </source>
</evidence>
<name>A0A949NGZ6_9FIRM</name>
<dbReference type="AlphaFoldDB" id="A0A949NGZ6"/>
<evidence type="ECO:0000313" key="13">
    <source>
        <dbReference type="Proteomes" id="UP000712157"/>
    </source>
</evidence>
<dbReference type="GO" id="GO:0005524">
    <property type="term" value="F:ATP binding"/>
    <property type="evidence" value="ECO:0007669"/>
    <property type="project" value="UniProtKB-UniRule"/>
</dbReference>
<dbReference type="PANTHER" id="PTHR11088:SF60">
    <property type="entry name" value="TRNA DIMETHYLALLYLTRANSFERASE"/>
    <property type="match status" value="1"/>
</dbReference>
<comment type="cofactor">
    <cofactor evidence="1 10">
        <name>Mg(2+)</name>
        <dbReference type="ChEBI" id="CHEBI:18420"/>
    </cofactor>
</comment>
<accession>A0A949NGZ6</accession>
<dbReference type="Gene3D" id="1.10.20.140">
    <property type="match status" value="1"/>
</dbReference>
<protein>
    <recommendedName>
        <fullName evidence="10">tRNA dimethylallyltransferase</fullName>
        <ecNumber evidence="10">2.5.1.75</ecNumber>
    </recommendedName>
    <alternativeName>
        <fullName evidence="10">Dimethylallyl diphosphate:tRNA dimethylallyltransferase</fullName>
        <shortName evidence="10">DMAPP:tRNA dimethylallyltransferase</shortName>
        <shortName evidence="10">DMATase</shortName>
    </alternativeName>
    <alternativeName>
        <fullName evidence="10">Isopentenyl-diphosphate:tRNA isopentenyltransferase</fullName>
        <shortName evidence="10">IPP transferase</shortName>
        <shortName evidence="10">IPPT</shortName>
        <shortName evidence="10">IPTase</shortName>
    </alternativeName>
</protein>
<feature type="binding site" evidence="10">
    <location>
        <begin position="10"/>
        <end position="17"/>
    </location>
    <ligand>
        <name>ATP</name>
        <dbReference type="ChEBI" id="CHEBI:30616"/>
    </ligand>
</feature>
<dbReference type="InterPro" id="IPR039657">
    <property type="entry name" value="Dimethylallyltransferase"/>
</dbReference>
<dbReference type="InterPro" id="IPR027417">
    <property type="entry name" value="P-loop_NTPase"/>
</dbReference>
<feature type="domain" description="Guanylate kinase-like" evidence="11">
    <location>
        <begin position="3"/>
        <end position="213"/>
    </location>
</feature>
<evidence type="ECO:0000256" key="10">
    <source>
        <dbReference type="HAMAP-Rule" id="MF_00185"/>
    </source>
</evidence>
<dbReference type="HAMAP" id="MF_00185">
    <property type="entry name" value="IPP_trans"/>
    <property type="match status" value="1"/>
</dbReference>
<dbReference type="FunFam" id="1.10.20.140:FF:000001">
    <property type="entry name" value="tRNA dimethylallyltransferase"/>
    <property type="match status" value="1"/>
</dbReference>
<organism evidence="12 13">
    <name type="scientific">Diplocloster agilis</name>
    <dbReference type="NCBI Taxonomy" id="2850323"/>
    <lineage>
        <taxon>Bacteria</taxon>
        <taxon>Bacillati</taxon>
        <taxon>Bacillota</taxon>
        <taxon>Clostridia</taxon>
        <taxon>Lachnospirales</taxon>
        <taxon>Lachnospiraceae</taxon>
        <taxon>Diplocloster</taxon>
    </lineage>
</organism>
<dbReference type="Proteomes" id="UP000712157">
    <property type="component" value="Unassembled WGS sequence"/>
</dbReference>
<dbReference type="EC" id="2.5.1.75" evidence="10"/>
<reference evidence="12" key="1">
    <citation type="submission" date="2021-06" db="EMBL/GenBank/DDBJ databases">
        <title>Description of novel taxa of the family Lachnospiraceae.</title>
        <authorList>
            <person name="Chaplin A.V."/>
            <person name="Sokolova S.R."/>
            <person name="Pikina A.P."/>
            <person name="Korzhanova M."/>
            <person name="Belova V."/>
            <person name="Korostin D."/>
            <person name="Efimov B.A."/>
        </authorList>
    </citation>
    <scope>NUCLEOTIDE SEQUENCE</scope>
    <source>
        <strain evidence="12">ASD5720</strain>
    </source>
</reference>
<evidence type="ECO:0000256" key="7">
    <source>
        <dbReference type="ARBA" id="ARBA00022840"/>
    </source>
</evidence>
<dbReference type="EMBL" id="JAHQCW010000002">
    <property type="protein sequence ID" value="MBU9735345.1"/>
    <property type="molecule type" value="Genomic_DNA"/>
</dbReference>
<dbReference type="SUPFAM" id="SSF52540">
    <property type="entry name" value="P-loop containing nucleoside triphosphate hydrolases"/>
    <property type="match status" value="1"/>
</dbReference>
<feature type="binding site" evidence="10">
    <location>
        <begin position="12"/>
        <end position="17"/>
    </location>
    <ligand>
        <name>substrate</name>
    </ligand>
</feature>
<keyword evidence="8 10" id="KW-0460">Magnesium</keyword>
<keyword evidence="7 10" id="KW-0067">ATP-binding</keyword>
<comment type="caution">
    <text evidence="10">Lacks conserved residue(s) required for the propagation of feature annotation.</text>
</comment>
<evidence type="ECO:0000256" key="1">
    <source>
        <dbReference type="ARBA" id="ARBA00001946"/>
    </source>
</evidence>
<dbReference type="InterPro" id="IPR008144">
    <property type="entry name" value="Guanylate_kin-like_dom"/>
</dbReference>
<dbReference type="NCBIfam" id="TIGR00174">
    <property type="entry name" value="miaA"/>
    <property type="match status" value="1"/>
</dbReference>
<dbReference type="PANTHER" id="PTHR11088">
    <property type="entry name" value="TRNA DIMETHYLALLYLTRANSFERASE"/>
    <property type="match status" value="1"/>
</dbReference>
<dbReference type="GO" id="GO:0052381">
    <property type="term" value="F:tRNA dimethylallyltransferase activity"/>
    <property type="evidence" value="ECO:0007669"/>
    <property type="project" value="UniProtKB-UniRule"/>
</dbReference>
<sequence length="359" mass="41038">MKRPLIILTGPTAVGKTRLSIRLAKAVGGEIISADSMQVYRHMDIGSAKIRVEEMQGVPHHLIDVLSPFEEFHVVKFKELAREAMEQIYDRGKIPILTGGTGFYIQAVLYDIDFTENGEDPSVREELEALAQEKGASYLHRQLAEVDPESAGIIHENNIKRVIRALEYYRQTGQPISAHNQAERQKESPYRFSYFVLNDDRAKLYRQIDSRVDEMLADGLVDEVRALKAMGCTKDMVSMQGLGYKEILAFLDGECTLEDAVYILKRDTRHFAKRQLTWFKRERDVIWVNKPDFDYDEDRILDFMLNLGHVQTETDMSQTGMDMSQTKMDMSQTGMDMSQIKMDMSPIGYSGKGNKGKEK</sequence>
<evidence type="ECO:0000256" key="4">
    <source>
        <dbReference type="ARBA" id="ARBA00022679"/>
    </source>
</evidence>
<evidence type="ECO:0000256" key="2">
    <source>
        <dbReference type="ARBA" id="ARBA00003213"/>
    </source>
</evidence>
<keyword evidence="13" id="KW-1185">Reference proteome</keyword>
<dbReference type="RefSeq" id="WP_238720464.1">
    <property type="nucleotide sequence ID" value="NZ_JAHQCW010000002.1"/>
</dbReference>
<dbReference type="InterPro" id="IPR018022">
    <property type="entry name" value="IPT"/>
</dbReference>
<comment type="caution">
    <text evidence="12">The sequence shown here is derived from an EMBL/GenBank/DDBJ whole genome shotgun (WGS) entry which is preliminary data.</text>
</comment>